<dbReference type="eggNOG" id="arCOG03838">
    <property type="taxonomic scope" value="Archaea"/>
</dbReference>
<accession>H8I9U2</accession>
<dbReference type="InterPro" id="IPR041881">
    <property type="entry name" value="PqqD_sf"/>
</dbReference>
<dbReference type="AlphaFoldDB" id="H8I9U2"/>
<dbReference type="KEGG" id="mez:Mtc_1800"/>
<dbReference type="GeneID" id="11971946"/>
<gene>
    <name evidence="1" type="ordered locus">Mtc_1800</name>
</gene>
<dbReference type="RefSeq" id="WP_014406374.1">
    <property type="nucleotide sequence ID" value="NC_017034.1"/>
</dbReference>
<proteinExistence type="predicted"/>
<dbReference type="Pfam" id="PF05402">
    <property type="entry name" value="PqqD"/>
    <property type="match status" value="1"/>
</dbReference>
<dbReference type="EMBL" id="CP003243">
    <property type="protein sequence ID" value="AFD00543.1"/>
    <property type="molecule type" value="Genomic_DNA"/>
</dbReference>
<dbReference type="HOGENOM" id="CLU_150513_2_0_2"/>
<protein>
    <submittedName>
        <fullName evidence="1">Coenzyme PQQ synthesis protein D (PqqD)</fullName>
    </submittedName>
</protein>
<dbReference type="STRING" id="1041930.Mtc_1800"/>
<name>H8I9U2_METCZ</name>
<dbReference type="Proteomes" id="UP000005233">
    <property type="component" value="Chromosome"/>
</dbReference>
<reference evidence="1 2" key="1">
    <citation type="journal article" date="2012" name="J. Bacteriol.">
        <title>Complete genome sequence of a thermophilic methanogen, Methanocella conradii HZ254, isolated from Chinese rice field soil.</title>
        <authorList>
            <person name="Lu Z."/>
            <person name="Lu Y."/>
        </authorList>
    </citation>
    <scope>NUCLEOTIDE SEQUENCE [LARGE SCALE GENOMIC DNA]</scope>
    <source>
        <strain evidence="2">DSM 24694 / JCM 17849 / CGMCC 1.5162 / HZ254</strain>
    </source>
</reference>
<dbReference type="OrthoDB" id="211309at2157"/>
<organism evidence="1 2">
    <name type="scientific">Methanocella conradii (strain DSM 24694 / JCM 17849 / CGMCC 1.5162 / HZ254)</name>
    <dbReference type="NCBI Taxonomy" id="1041930"/>
    <lineage>
        <taxon>Archaea</taxon>
        <taxon>Methanobacteriati</taxon>
        <taxon>Methanobacteriota</taxon>
        <taxon>Stenosarchaea group</taxon>
        <taxon>Methanomicrobia</taxon>
        <taxon>Methanocellales</taxon>
        <taxon>Methanocellaceae</taxon>
        <taxon>Methanocella</taxon>
    </lineage>
</organism>
<keyword evidence="2" id="KW-1185">Reference proteome</keyword>
<evidence type="ECO:0000313" key="2">
    <source>
        <dbReference type="Proteomes" id="UP000005233"/>
    </source>
</evidence>
<dbReference type="Gene3D" id="1.10.10.1150">
    <property type="entry name" value="Coenzyme PQQ synthesis protein D (PqqD)"/>
    <property type="match status" value="1"/>
</dbReference>
<evidence type="ECO:0000313" key="1">
    <source>
        <dbReference type="EMBL" id="AFD00543.1"/>
    </source>
</evidence>
<dbReference type="InterPro" id="IPR008792">
    <property type="entry name" value="PQQD"/>
</dbReference>
<sequence length="125" mass="14594">MPAFITLKGKKAKIPYKKLLQAKPKKCDGVEWDGDSSESLKVYARYKKPYLVRLFSRFIEIPDERSFRFNAMGAMVWELCDGNHSVEEIKNIILKRSKGDEKDIEKRLIRFINRLSANDLITLEL</sequence>